<dbReference type="InterPro" id="IPR019050">
    <property type="entry name" value="FDF_dom"/>
</dbReference>
<dbReference type="GO" id="GO:0000932">
    <property type="term" value="C:P-body"/>
    <property type="evidence" value="ECO:0007669"/>
    <property type="project" value="TreeGrafter"/>
</dbReference>
<dbReference type="InterPro" id="IPR025609">
    <property type="entry name" value="Lsm14-like_N"/>
</dbReference>
<dbReference type="SUPFAM" id="SSF50182">
    <property type="entry name" value="Sm-like ribonucleoproteins"/>
    <property type="match status" value="1"/>
</dbReference>
<dbReference type="PROSITE" id="PS52002">
    <property type="entry name" value="SM"/>
    <property type="match status" value="1"/>
</dbReference>
<feature type="compositionally biased region" description="Low complexity" evidence="1">
    <location>
        <begin position="276"/>
        <end position="291"/>
    </location>
</feature>
<protein>
    <submittedName>
        <fullName evidence="4">Uncharacterized protein</fullName>
    </submittedName>
</protein>
<dbReference type="EMBL" id="KV920142">
    <property type="protein sequence ID" value="OSX68737.1"/>
    <property type="molecule type" value="Genomic_DNA"/>
</dbReference>
<feature type="domain" description="DFDF" evidence="2">
    <location>
        <begin position="366"/>
        <end position="402"/>
    </location>
</feature>
<dbReference type="Pfam" id="PF09532">
    <property type="entry name" value="FDF"/>
    <property type="match status" value="1"/>
</dbReference>
<evidence type="ECO:0000313" key="4">
    <source>
        <dbReference type="EMBL" id="OSX68737.1"/>
    </source>
</evidence>
<proteinExistence type="predicted"/>
<dbReference type="CDD" id="cd01736">
    <property type="entry name" value="LSm14_N"/>
    <property type="match status" value="1"/>
</dbReference>
<gene>
    <name evidence="4" type="ORF">BU14_2315s0001</name>
</gene>
<dbReference type="PANTHER" id="PTHR13586:SF0">
    <property type="entry name" value="TRAILER HITCH, ISOFORM H"/>
    <property type="match status" value="1"/>
</dbReference>
<dbReference type="PANTHER" id="PTHR13586">
    <property type="entry name" value="SCD6 PROTEIN-RELATED"/>
    <property type="match status" value="1"/>
</dbReference>
<feature type="compositionally biased region" description="Low complexity" evidence="1">
    <location>
        <begin position="414"/>
        <end position="426"/>
    </location>
</feature>
<evidence type="ECO:0000259" key="3">
    <source>
        <dbReference type="PROSITE" id="PS52002"/>
    </source>
</evidence>
<dbReference type="GO" id="GO:0003729">
    <property type="term" value="F:mRNA binding"/>
    <property type="evidence" value="ECO:0007669"/>
    <property type="project" value="TreeGrafter"/>
</dbReference>
<organism evidence="4 5">
    <name type="scientific">Porphyra umbilicalis</name>
    <name type="common">Purple laver</name>
    <name type="synonym">Red alga</name>
    <dbReference type="NCBI Taxonomy" id="2786"/>
    <lineage>
        <taxon>Eukaryota</taxon>
        <taxon>Rhodophyta</taxon>
        <taxon>Bangiophyceae</taxon>
        <taxon>Bangiales</taxon>
        <taxon>Bangiaceae</taxon>
        <taxon>Porphyra</taxon>
    </lineage>
</organism>
<dbReference type="InterPro" id="IPR047575">
    <property type="entry name" value="Sm"/>
</dbReference>
<feature type="region of interest" description="Disordered" evidence="1">
    <location>
        <begin position="201"/>
        <end position="245"/>
    </location>
</feature>
<dbReference type="GO" id="GO:0033962">
    <property type="term" value="P:P-body assembly"/>
    <property type="evidence" value="ECO:0007669"/>
    <property type="project" value="TreeGrafter"/>
</dbReference>
<dbReference type="SMART" id="SM01271">
    <property type="entry name" value="LSM14"/>
    <property type="match status" value="1"/>
</dbReference>
<dbReference type="PROSITE" id="PS51512">
    <property type="entry name" value="DFDF"/>
    <property type="match status" value="1"/>
</dbReference>
<reference evidence="4 5" key="1">
    <citation type="submission" date="2017-03" db="EMBL/GenBank/DDBJ databases">
        <title>WGS assembly of Porphyra umbilicalis.</title>
        <authorList>
            <person name="Brawley S.H."/>
            <person name="Blouin N.A."/>
            <person name="Ficko-Blean E."/>
            <person name="Wheeler G.L."/>
            <person name="Lohr M."/>
            <person name="Goodson H.V."/>
            <person name="Jenkins J.W."/>
            <person name="Blaby-Haas C.E."/>
            <person name="Helliwell K.E."/>
            <person name="Chan C."/>
            <person name="Marriage T."/>
            <person name="Bhattacharya D."/>
            <person name="Klein A.S."/>
            <person name="Badis Y."/>
            <person name="Brodie J."/>
            <person name="Cao Y."/>
            <person name="Collen J."/>
            <person name="Dittami S.M."/>
            <person name="Gachon C.M."/>
            <person name="Green B.R."/>
            <person name="Karpowicz S."/>
            <person name="Kim J.W."/>
            <person name="Kudahl U."/>
            <person name="Lin S."/>
            <person name="Michel G."/>
            <person name="Mittag M."/>
            <person name="Olson B.J."/>
            <person name="Pangilinan J."/>
            <person name="Peng Y."/>
            <person name="Qiu H."/>
            <person name="Shu S."/>
            <person name="Singer J.T."/>
            <person name="Smith A.G."/>
            <person name="Sprecher B.N."/>
            <person name="Wagner V."/>
            <person name="Wang W."/>
            <person name="Wang Z.-Y."/>
            <person name="Yan J."/>
            <person name="Yarish C."/>
            <person name="Zoeuner-Riek S."/>
            <person name="Zhuang Y."/>
            <person name="Zou Y."/>
            <person name="Lindquist E.A."/>
            <person name="Grimwood J."/>
            <person name="Barry K."/>
            <person name="Rokhsar D.S."/>
            <person name="Schmutz J."/>
            <person name="Stiller J.W."/>
            <person name="Grossman A.R."/>
            <person name="Prochnik S.E."/>
        </authorList>
    </citation>
    <scope>NUCLEOTIDE SEQUENCE [LARGE SCALE GENOMIC DNA]</scope>
    <source>
        <strain evidence="4">4086291</strain>
    </source>
</reference>
<feature type="non-terminal residue" evidence="4">
    <location>
        <position position="513"/>
    </location>
</feature>
<dbReference type="OrthoDB" id="21539at2759"/>
<dbReference type="SMART" id="SM01199">
    <property type="entry name" value="FDF"/>
    <property type="match status" value="1"/>
</dbReference>
<feature type="compositionally biased region" description="Gly residues" evidence="1">
    <location>
        <begin position="451"/>
        <end position="468"/>
    </location>
</feature>
<dbReference type="GO" id="GO:0034063">
    <property type="term" value="P:stress granule assembly"/>
    <property type="evidence" value="ECO:0007669"/>
    <property type="project" value="TreeGrafter"/>
</dbReference>
<sequence>MSVCDNSSASRRAGPLFELCSHRLVAESRGDRIVALSTRQHRHHGRSCSRLLQRLDLGPTVMSTAGVPYIGSRISLLSKSSIRYEGTLYSIDTQKSTIALHHVRSFGTEGRTRPAGQLPPTVEIYEVIVFRGPDIQDLQVLTDPPPPFEPLAPPEPHQQVQPPAPAAAPPPAAQAPAPAPGPPAAAAAAAAPLVSTVPAPAPPPAPAPAARAQPPPLAAHPVAPAPPLHAAAAPPPAAPSQGWVAPPVKPVLRELGQGPPPAYYSQAAPAQAAGGASSAAGFAPRGSRSSAWEGGYGGGRGTRGVDRHRGTRGGSGGGDSGVVGGAGGAGGAAADGGSGTAPAPADGDRSGAGRGRGRGRGRRAGVTGPGITIPREEFDFAAMNDKFDKTSLAAEAGGASSVPAAPVGGGGDAEVGAAGRSVAAAPTPAPAAPKYEKSKSFFDDFSPQPSGAGGPGRDGSAAGGGRSGMRGMPMEQRRALDMETFGETAPNRYVRHRRPGGGRRRAGGRAGGR</sequence>
<feature type="compositionally biased region" description="Gly residues" evidence="1">
    <location>
        <begin position="312"/>
        <end position="339"/>
    </location>
</feature>
<dbReference type="InterPro" id="IPR025762">
    <property type="entry name" value="DFDF"/>
</dbReference>
<accession>A0A1X6NJE4</accession>
<dbReference type="InterPro" id="IPR010920">
    <property type="entry name" value="LSM_dom_sf"/>
</dbReference>
<dbReference type="Proteomes" id="UP000218209">
    <property type="component" value="Unassembled WGS sequence"/>
</dbReference>
<feature type="compositionally biased region" description="Pro residues" evidence="1">
    <location>
        <begin position="143"/>
        <end position="183"/>
    </location>
</feature>
<feature type="compositionally biased region" description="Pro residues" evidence="1">
    <location>
        <begin position="201"/>
        <end position="238"/>
    </location>
</feature>
<evidence type="ECO:0000256" key="1">
    <source>
        <dbReference type="SAM" id="MobiDB-lite"/>
    </source>
</evidence>
<evidence type="ECO:0000313" key="5">
    <source>
        <dbReference type="Proteomes" id="UP000218209"/>
    </source>
</evidence>
<keyword evidence="5" id="KW-1185">Reference proteome</keyword>
<dbReference type="AlphaFoldDB" id="A0A1X6NJE4"/>
<name>A0A1X6NJE4_PORUM</name>
<evidence type="ECO:0000259" key="2">
    <source>
        <dbReference type="PROSITE" id="PS51512"/>
    </source>
</evidence>
<dbReference type="Gene3D" id="2.30.30.100">
    <property type="match status" value="1"/>
</dbReference>
<feature type="domain" description="Sm" evidence="3">
    <location>
        <begin position="61"/>
        <end position="144"/>
    </location>
</feature>
<feature type="compositionally biased region" description="Basic residues" evidence="1">
    <location>
        <begin position="493"/>
        <end position="513"/>
    </location>
</feature>
<feature type="region of interest" description="Disordered" evidence="1">
    <location>
        <begin position="276"/>
        <end position="372"/>
    </location>
</feature>
<dbReference type="Pfam" id="PF12701">
    <property type="entry name" value="LSM14"/>
    <property type="match status" value="1"/>
</dbReference>
<feature type="region of interest" description="Disordered" evidence="1">
    <location>
        <begin position="138"/>
        <end position="185"/>
    </location>
</feature>
<feature type="region of interest" description="Disordered" evidence="1">
    <location>
        <begin position="398"/>
        <end position="513"/>
    </location>
</feature>